<dbReference type="RefSeq" id="WP_189023035.1">
    <property type="nucleotide sequence ID" value="NZ_BMKR01000004.1"/>
</dbReference>
<dbReference type="AlphaFoldDB" id="A0A917C3K2"/>
<sequence>MKKKKKAIILMAALLLPGLWSAGPTGMDKVSAAGSHARLIETAAPAAQGPTTDLKGAVNGNLPIHMTIKVEPGGKATGSYYYDKHKKTIRLTGNVYKNQVTLNEYDAKGTETGRFQGWWFPSTGFVGVWISPDGSRQLPVEALTAAAAANLKNPSAADWTGEWNMTAEIPFRNARVQISGIQKDKLTFTIGAQDGGHSGIIDEGSAYLRNRIAIYKENDGSVVFFYLLNNQLYVVSPSPVYSAGANVTYTGAYYKGPAKDSIFTLKDLGVFKTNAEDKAFRKVVGDDYELFLSSMQLLTREKDQDGLKATVVKGGVRGLFTVMEAIVMYDAKGHYWAAVIGSQNTDSEEVELPQVQFYTNVPGTTKLPKTIDTWRQSFPEYKVIFMNK</sequence>
<organism evidence="2 3">
    <name type="scientific">Paenibacillus albidus</name>
    <dbReference type="NCBI Taxonomy" id="2041023"/>
    <lineage>
        <taxon>Bacteria</taxon>
        <taxon>Bacillati</taxon>
        <taxon>Bacillota</taxon>
        <taxon>Bacilli</taxon>
        <taxon>Bacillales</taxon>
        <taxon>Paenibacillaceae</taxon>
        <taxon>Paenibacillus</taxon>
    </lineage>
</organism>
<dbReference type="EMBL" id="BMKR01000004">
    <property type="protein sequence ID" value="GGF69096.1"/>
    <property type="molecule type" value="Genomic_DNA"/>
</dbReference>
<name>A0A917C3K2_9BACL</name>
<keyword evidence="3" id="KW-1185">Reference proteome</keyword>
<evidence type="ECO:0000313" key="3">
    <source>
        <dbReference type="Proteomes" id="UP000637643"/>
    </source>
</evidence>
<feature type="chain" id="PRO_5038511823" evidence="1">
    <location>
        <begin position="23"/>
        <end position="388"/>
    </location>
</feature>
<evidence type="ECO:0000313" key="2">
    <source>
        <dbReference type="EMBL" id="GGF69096.1"/>
    </source>
</evidence>
<keyword evidence="1" id="KW-0732">Signal</keyword>
<comment type="caution">
    <text evidence="2">The sequence shown here is derived from an EMBL/GenBank/DDBJ whole genome shotgun (WGS) entry which is preliminary data.</text>
</comment>
<proteinExistence type="predicted"/>
<reference evidence="2" key="1">
    <citation type="journal article" date="2014" name="Int. J. Syst. Evol. Microbiol.">
        <title>Complete genome sequence of Corynebacterium casei LMG S-19264T (=DSM 44701T), isolated from a smear-ripened cheese.</title>
        <authorList>
            <consortium name="US DOE Joint Genome Institute (JGI-PGF)"/>
            <person name="Walter F."/>
            <person name="Albersmeier A."/>
            <person name="Kalinowski J."/>
            <person name="Ruckert C."/>
        </authorList>
    </citation>
    <scope>NUCLEOTIDE SEQUENCE</scope>
    <source>
        <strain evidence="2">CGMCC 1.16134</strain>
    </source>
</reference>
<evidence type="ECO:0000256" key="1">
    <source>
        <dbReference type="SAM" id="SignalP"/>
    </source>
</evidence>
<protein>
    <submittedName>
        <fullName evidence="2">Uncharacterized protein</fullName>
    </submittedName>
</protein>
<reference evidence="2" key="2">
    <citation type="submission" date="2020-09" db="EMBL/GenBank/DDBJ databases">
        <authorList>
            <person name="Sun Q."/>
            <person name="Zhou Y."/>
        </authorList>
    </citation>
    <scope>NUCLEOTIDE SEQUENCE</scope>
    <source>
        <strain evidence="2">CGMCC 1.16134</strain>
    </source>
</reference>
<accession>A0A917C3K2</accession>
<feature type="signal peptide" evidence="1">
    <location>
        <begin position="1"/>
        <end position="22"/>
    </location>
</feature>
<gene>
    <name evidence="2" type="ORF">GCM10010912_12760</name>
</gene>
<dbReference type="Proteomes" id="UP000637643">
    <property type="component" value="Unassembled WGS sequence"/>
</dbReference>